<dbReference type="NCBIfam" id="NF047847">
    <property type="entry name" value="SS_mature_LptM"/>
    <property type="match status" value="1"/>
</dbReference>
<evidence type="ECO:0000256" key="6">
    <source>
        <dbReference type="ARBA" id="ARBA00023288"/>
    </source>
</evidence>
<proteinExistence type="predicted"/>
<dbReference type="EMBL" id="JACYTP010000016">
    <property type="protein sequence ID" value="MBD8514803.1"/>
    <property type="molecule type" value="Genomic_DNA"/>
</dbReference>
<dbReference type="Proteomes" id="UP000649768">
    <property type="component" value="Unassembled WGS sequence"/>
</dbReference>
<comment type="caution">
    <text evidence="7">The sequence shown here is derived from an EMBL/GenBank/DDBJ whole genome shotgun (WGS) entry which is preliminary data.</text>
</comment>
<evidence type="ECO:0000256" key="5">
    <source>
        <dbReference type="ARBA" id="ARBA00023237"/>
    </source>
</evidence>
<accession>A0ABR9BQI5</accession>
<evidence type="ECO:0000256" key="1">
    <source>
        <dbReference type="ARBA" id="ARBA00004459"/>
    </source>
</evidence>
<organism evidence="7 8">
    <name type="scientific">Photobacterium arenosum</name>
    <dbReference type="NCBI Taxonomy" id="2774143"/>
    <lineage>
        <taxon>Bacteria</taxon>
        <taxon>Pseudomonadati</taxon>
        <taxon>Pseudomonadota</taxon>
        <taxon>Gammaproteobacteria</taxon>
        <taxon>Vibrionales</taxon>
        <taxon>Vibrionaceae</taxon>
        <taxon>Photobacterium</taxon>
    </lineage>
</organism>
<evidence type="ECO:0000313" key="7">
    <source>
        <dbReference type="EMBL" id="MBD8514803.1"/>
    </source>
</evidence>
<keyword evidence="8" id="KW-1185">Reference proteome</keyword>
<protein>
    <submittedName>
        <fullName evidence="7">Lipoprotein</fullName>
    </submittedName>
</protein>
<reference evidence="7 8" key="1">
    <citation type="submission" date="2020-09" db="EMBL/GenBank/DDBJ databases">
        <title>Photobacterium sp. CAU 1568 isolated from sand of Sido Beach.</title>
        <authorList>
            <person name="Kim W."/>
        </authorList>
    </citation>
    <scope>NUCLEOTIDE SEQUENCE [LARGE SCALE GENOMIC DNA]</scope>
    <source>
        <strain evidence="7 8">CAU 1568</strain>
    </source>
</reference>
<keyword evidence="2" id="KW-0732">Signal</keyword>
<dbReference type="Pfam" id="PF13627">
    <property type="entry name" value="LptM_cons"/>
    <property type="match status" value="1"/>
</dbReference>
<evidence type="ECO:0000256" key="2">
    <source>
        <dbReference type="ARBA" id="ARBA00022729"/>
    </source>
</evidence>
<evidence type="ECO:0000313" key="8">
    <source>
        <dbReference type="Proteomes" id="UP000649768"/>
    </source>
</evidence>
<sequence length="39" mass="4174">MRTGLIATFILTVLTLAGCGQSGPLYMPADDTEQTEQTE</sequence>
<keyword evidence="4" id="KW-0564">Palmitate</keyword>
<dbReference type="RefSeq" id="WP_192017403.1">
    <property type="nucleotide sequence ID" value="NZ_JACYTP010000016.1"/>
</dbReference>
<gene>
    <name evidence="7" type="ORF">IFO68_19180</name>
</gene>
<keyword evidence="5" id="KW-0998">Cell outer membrane</keyword>
<evidence type="ECO:0000256" key="3">
    <source>
        <dbReference type="ARBA" id="ARBA00023136"/>
    </source>
</evidence>
<dbReference type="PROSITE" id="PS51257">
    <property type="entry name" value="PROKAR_LIPOPROTEIN"/>
    <property type="match status" value="1"/>
</dbReference>
<dbReference type="InterPro" id="IPR032831">
    <property type="entry name" value="LptM_cons"/>
</dbReference>
<name>A0ABR9BQI5_9GAMM</name>
<evidence type="ECO:0000256" key="4">
    <source>
        <dbReference type="ARBA" id="ARBA00023139"/>
    </source>
</evidence>
<keyword evidence="3" id="KW-0472">Membrane</keyword>
<comment type="subcellular location">
    <subcellularLocation>
        <location evidence="1">Cell outer membrane</location>
        <topology evidence="1">Lipid-anchor</topology>
    </subcellularLocation>
</comment>
<keyword evidence="6 7" id="KW-0449">Lipoprotein</keyword>